<dbReference type="Pfam" id="PF12892">
    <property type="entry name" value="FctA"/>
    <property type="match status" value="6"/>
</dbReference>
<reference evidence="4 5" key="1">
    <citation type="submission" date="2021-05" db="EMBL/GenBank/DDBJ databases">
        <title>Phylogenetic classification of ten novel species belonging to the genus Bifidobacterium comprising B. colchicus sp. nov., B. abeli sp. nov., B. bicoloris sp. nov., B. guerezis sp. nov., B. rosaliae sp. nov., B. santillanensis sp. nov., B. argentati sp. nov., B. amazzoni sp. nov., B. pluviali sp. nov., and B. pinnaculum sp. nov.</title>
        <authorList>
            <person name="Lugli G.A."/>
            <person name="Ruiz Garcia L."/>
            <person name="Margolles A."/>
            <person name="Ventura M."/>
        </authorList>
    </citation>
    <scope>NUCLEOTIDE SEQUENCE [LARGE SCALE GENOMIC DNA]</scope>
    <source>
        <strain evidence="4 5">82T10</strain>
    </source>
</reference>
<evidence type="ECO:0000259" key="3">
    <source>
        <dbReference type="Pfam" id="PF12892"/>
    </source>
</evidence>
<comment type="caution">
    <text evidence="4">The sequence shown here is derived from an EMBL/GenBank/DDBJ whole genome shotgun (WGS) entry which is preliminary data.</text>
</comment>
<feature type="domain" description="Streptococcal pilin isopeptide linkage" evidence="3">
    <location>
        <begin position="471"/>
        <end position="593"/>
    </location>
</feature>
<keyword evidence="2" id="KW-1133">Transmembrane helix</keyword>
<dbReference type="NCBIfam" id="TIGR03786">
    <property type="entry name" value="strep_pil_rpt"/>
    <property type="match status" value="3"/>
</dbReference>
<protein>
    <recommendedName>
        <fullName evidence="3">Streptococcal pilin isopeptide linkage domain-containing protein</fullName>
    </recommendedName>
</protein>
<evidence type="ECO:0000313" key="4">
    <source>
        <dbReference type="EMBL" id="MBW3092141.1"/>
    </source>
</evidence>
<feature type="domain" description="Streptococcal pilin isopeptide linkage" evidence="3">
    <location>
        <begin position="61"/>
        <end position="186"/>
    </location>
</feature>
<evidence type="ECO:0000313" key="5">
    <source>
        <dbReference type="Proteomes" id="UP000700815"/>
    </source>
</evidence>
<keyword evidence="2" id="KW-0472">Membrane</keyword>
<keyword evidence="5" id="KW-1185">Reference proteome</keyword>
<evidence type="ECO:0000256" key="2">
    <source>
        <dbReference type="SAM" id="Phobius"/>
    </source>
</evidence>
<organism evidence="4 5">
    <name type="scientific">Bifidobacterium miconis</name>
    <dbReference type="NCBI Taxonomy" id="2834435"/>
    <lineage>
        <taxon>Bacteria</taxon>
        <taxon>Bacillati</taxon>
        <taxon>Actinomycetota</taxon>
        <taxon>Actinomycetes</taxon>
        <taxon>Bifidobacteriales</taxon>
        <taxon>Bifidobacteriaceae</taxon>
        <taxon>Bifidobacterium</taxon>
    </lineage>
</organism>
<feature type="domain" description="Streptococcal pilin isopeptide linkage" evidence="3">
    <location>
        <begin position="194"/>
        <end position="335"/>
    </location>
</feature>
<proteinExistence type="predicted"/>
<name>A0ABS6WDL4_9BIFI</name>
<feature type="domain" description="Streptococcal pilin isopeptide linkage" evidence="3">
    <location>
        <begin position="602"/>
        <end position="715"/>
    </location>
</feature>
<sequence>MNDTKDGITYDHTWQYVQVKVTLDKETGALKTSVTDANTNSDTAAFTNSYDATGAATLGAKKAFKNADGSARPIPENDFQFQLHEGETTNGKVLQTKVAKTDGSVTFDPIAYKLSDLGGMKAKTFTYTVNEVVPADKDKLPGVDYDTTAHTYTVTVTDNDKGKLTTKVAVDGNANEQQPTFTNTYSAEGSAKLSGVKKVTGKDGRDYTAVFAGKFGFTLTGKDGAPIRVSGTGGAGSDAGKLVTKDSLTATNAADGGVSFDGLHYTLADLGGARSRDFTYVVAESSDKTVAGVTNDANATREVTVSVSDDGSGRLSAVVKHEKDQPSFTFTNTYAAGGSLTLTGTKTLTGRKLTDADRFTFTVYEGYQSADKPGTPVSTGTSDKTGRIAFDKPLQYTLKDLGEHTYTVVESEAGLPKGVSAVTKTRTFTVSVADETHDGKLTVTATGLGKGNSVSFENAYTTTDSAPVGFRGVKLLDGAPIADFDGRFTFTLTGEQGAPMPVKAKDGRLSVTNDKTGNVDFGTVTFTKADLAGEAEKTFTYTVTESGSAPGVTNDATATRTFTVTLRDNGDGTLSATASPAEGPLFTFTNTYSAKSTTDSFSFTKTLNGRDLHDGEFTFVLDAKDDAPMPRSATATNNADGRIAFGPITYDKPGTYTYTVREQSGDETGVMYDDATYVVTVTVTDHGDGTLSATHTVADANGKTVSQPTFVNTYTPPATPPDTPQPTPVTVNFDARKTLNGRDLRDGEFTFVLRDADGKTLQSAANTADGTIVFQPITYTEAGTWRYEITETAGDDANMTYDRTTYKVTVTVTDDGNGKLTANVAYSSGFLGLDRKTPEFVNTYTPPATPPDTPEEPGKPEQPETPGTPEQPTTPGQPTQPTQPTDRSYPKTPLSQTGAATSSIMAAFTALLGCGLALGMIRLHGTIARSPRKSKGRHAQ</sequence>
<dbReference type="RefSeq" id="WP_219058242.1">
    <property type="nucleotide sequence ID" value="NZ_JAHBBH010000008.1"/>
</dbReference>
<feature type="transmembrane region" description="Helical" evidence="2">
    <location>
        <begin position="904"/>
        <end position="923"/>
    </location>
</feature>
<evidence type="ECO:0000256" key="1">
    <source>
        <dbReference type="SAM" id="MobiDB-lite"/>
    </source>
</evidence>
<accession>A0ABS6WDL4</accession>
<feature type="region of interest" description="Disordered" evidence="1">
    <location>
        <begin position="837"/>
        <end position="896"/>
    </location>
</feature>
<dbReference type="EMBL" id="JAHBBH010000008">
    <property type="protein sequence ID" value="MBW3092141.1"/>
    <property type="molecule type" value="Genomic_DNA"/>
</dbReference>
<feature type="domain" description="Streptococcal pilin isopeptide linkage" evidence="3">
    <location>
        <begin position="734"/>
        <end position="845"/>
    </location>
</feature>
<gene>
    <name evidence="4" type="ORF">KIH79_04065</name>
</gene>
<dbReference type="Proteomes" id="UP000700815">
    <property type="component" value="Unassembled WGS sequence"/>
</dbReference>
<feature type="domain" description="Streptococcal pilin isopeptide linkage" evidence="3">
    <location>
        <begin position="343"/>
        <end position="461"/>
    </location>
</feature>
<feature type="compositionally biased region" description="Low complexity" evidence="1">
    <location>
        <begin position="864"/>
        <end position="885"/>
    </location>
</feature>
<dbReference type="InterPro" id="IPR022464">
    <property type="entry name" value="Strep_pil_isopept_link"/>
</dbReference>
<keyword evidence="2" id="KW-0812">Transmembrane</keyword>